<evidence type="ECO:0000256" key="4">
    <source>
        <dbReference type="SAM" id="Phobius"/>
    </source>
</evidence>
<dbReference type="Gene3D" id="3.90.550.10">
    <property type="entry name" value="Spore Coat Polysaccharide Biosynthesis Protein SpsA, Chain A"/>
    <property type="match status" value="1"/>
</dbReference>
<protein>
    <recommendedName>
        <fullName evidence="7">Glycosyltransferase 2-like domain-containing protein</fullName>
    </recommendedName>
</protein>
<feature type="transmembrane region" description="Helical" evidence="4">
    <location>
        <begin position="293"/>
        <end position="313"/>
    </location>
</feature>
<keyword evidence="4" id="KW-1133">Transmembrane helix</keyword>
<name>A0A2H0BR43_9BACT</name>
<keyword evidence="4" id="KW-0812">Transmembrane</keyword>
<gene>
    <name evidence="5" type="ORF">COX00_04785</name>
</gene>
<evidence type="ECO:0000313" key="6">
    <source>
        <dbReference type="Proteomes" id="UP000231581"/>
    </source>
</evidence>
<dbReference type="SUPFAM" id="SSF53448">
    <property type="entry name" value="Nucleotide-diphospho-sugar transferases"/>
    <property type="match status" value="1"/>
</dbReference>
<evidence type="ECO:0008006" key="7">
    <source>
        <dbReference type="Google" id="ProtNLM"/>
    </source>
</evidence>
<organism evidence="5 6">
    <name type="scientific">Candidatus Uhrbacteria bacterium CG22_combo_CG10-13_8_21_14_all_47_17</name>
    <dbReference type="NCBI Taxonomy" id="1975041"/>
    <lineage>
        <taxon>Bacteria</taxon>
        <taxon>Candidatus Uhriibacteriota</taxon>
    </lineage>
</organism>
<proteinExistence type="inferred from homology"/>
<reference evidence="5 6" key="1">
    <citation type="submission" date="2017-09" db="EMBL/GenBank/DDBJ databases">
        <title>Depth-based differentiation of microbial function through sediment-hosted aquifers and enrichment of novel symbionts in the deep terrestrial subsurface.</title>
        <authorList>
            <person name="Probst A.J."/>
            <person name="Ladd B."/>
            <person name="Jarett J.K."/>
            <person name="Geller-Mcgrath D.E."/>
            <person name="Sieber C.M."/>
            <person name="Emerson J.B."/>
            <person name="Anantharaman K."/>
            <person name="Thomas B.C."/>
            <person name="Malmstrom R."/>
            <person name="Stieglmeier M."/>
            <person name="Klingl A."/>
            <person name="Woyke T."/>
            <person name="Ryan C.M."/>
            <person name="Banfield J.F."/>
        </authorList>
    </citation>
    <scope>NUCLEOTIDE SEQUENCE [LARGE SCALE GENOMIC DNA]</scope>
    <source>
        <strain evidence="5">CG22_combo_CG10-13_8_21_14_all_47_17</strain>
    </source>
</reference>
<dbReference type="InterPro" id="IPR029044">
    <property type="entry name" value="Nucleotide-diphossugar_trans"/>
</dbReference>
<keyword evidence="3" id="KW-0808">Transferase</keyword>
<dbReference type="EMBL" id="PCSZ01000079">
    <property type="protein sequence ID" value="PIP60156.1"/>
    <property type="molecule type" value="Genomic_DNA"/>
</dbReference>
<keyword evidence="2" id="KW-0328">Glycosyltransferase</keyword>
<evidence type="ECO:0000256" key="1">
    <source>
        <dbReference type="ARBA" id="ARBA00006739"/>
    </source>
</evidence>
<dbReference type="AlphaFoldDB" id="A0A2H0BR43"/>
<sequence>MFVYQALRQGERKGLVLLDKQPFPMLPKIAVIYLTYPTPNWQRDIDRFMHSFTKVRYPKDRLELICVESKGKLSPVQPWFEKTWMPKSGAELPHISYIFHDEWIGFSGNNNFGVAKAKELGCTYVHLTNEDTDVDPDYLLRAVERAEADEQIAIVQSLLLLGEEREHVNSVGNDLHYLGFGYSSGYKWSVEQARAYFEKERIRNADLEIGYASGAAMLVRMSAIERMGGLFDERFFSYHEDTDAGLLARALGMKVVVEPSSIVYHYYEFGKSKKNFFWMERNRYVLLFSYDKLWTLFLLFPMMVVMDMALLFFSAKGGWFSEKLDVYREWFTRDYWAWIRERRARIKKMRIIGDKKLLRFCVGEIAFQEEGVKNALLEKVGNPLMKLYWSLVKNLPF</sequence>
<comment type="similarity">
    <text evidence="1">Belongs to the glycosyltransferase 2 family.</text>
</comment>
<evidence type="ECO:0000256" key="3">
    <source>
        <dbReference type="ARBA" id="ARBA00022679"/>
    </source>
</evidence>
<evidence type="ECO:0000256" key="2">
    <source>
        <dbReference type="ARBA" id="ARBA00022676"/>
    </source>
</evidence>
<keyword evidence="4" id="KW-0472">Membrane</keyword>
<accession>A0A2H0BR43</accession>
<dbReference type="PANTHER" id="PTHR43179">
    <property type="entry name" value="RHAMNOSYLTRANSFERASE WBBL"/>
    <property type="match status" value="1"/>
</dbReference>
<dbReference type="Proteomes" id="UP000231581">
    <property type="component" value="Unassembled WGS sequence"/>
</dbReference>
<evidence type="ECO:0000313" key="5">
    <source>
        <dbReference type="EMBL" id="PIP60156.1"/>
    </source>
</evidence>
<comment type="caution">
    <text evidence="5">The sequence shown here is derived from an EMBL/GenBank/DDBJ whole genome shotgun (WGS) entry which is preliminary data.</text>
</comment>
<dbReference type="GO" id="GO:0016757">
    <property type="term" value="F:glycosyltransferase activity"/>
    <property type="evidence" value="ECO:0007669"/>
    <property type="project" value="UniProtKB-KW"/>
</dbReference>
<dbReference type="PANTHER" id="PTHR43179:SF12">
    <property type="entry name" value="GALACTOFURANOSYLTRANSFERASE GLFT2"/>
    <property type="match status" value="1"/>
</dbReference>